<accession>A0A8H5AWX1</accession>
<feature type="compositionally biased region" description="Polar residues" evidence="1">
    <location>
        <begin position="1"/>
        <end position="22"/>
    </location>
</feature>
<sequence>MDSLRSESQFDYSDDSSSLAESTKSRHSSIGGPYRNGWIDKSFPYCNPIETPNDSADSFSRPLLSSGHGFPLWSPSGVNIGDVGVLDVEGFFTCFFNIFRPSYDAVQTDFTPSTFQPIYPPLRDNEIKRNPHQFPPGAVITTKGVDFTRASTSPLEVRLSSTTREGGAIVLPHGASREDLTSTSRLHSYIQENALEWYRYIRDSIEEAIPNGSLYVITGCDKTSSCGMASLPCRGGKAKAVFREQDGDPWTSNANARTSYHSATYASKTCVAIFVRGMRVSLSAFTWKRQLEYHAPYQFRPYYDVLSTPVLGFRARMIRLNDKLLGDNANPPAEGVPEPFHPSDLISQMLLEKSRCACVAIVEDSAWLNCVEDDLTLPKVIDLVTKVFQRSEPVSQKGLALLQPKSRFNAEETESTSRLCLPTKTAPWCLEDRQHVERIITTSTLVTTSMADNLSQYLPAVKVGGRRLSTSNRQKPHLNAETVQQGNKSPSDETAMPVADYPRPNPQDQNNEAPLHRQQRDEESPKKDRQDKKVLESVHRKMESTIPTRDANVSGKGHNAGIRITQPAGKAFGI</sequence>
<proteinExistence type="predicted"/>
<protein>
    <submittedName>
        <fullName evidence="2">Uncharacterized protein</fullName>
    </submittedName>
</protein>
<keyword evidence="3" id="KW-1185">Reference proteome</keyword>
<dbReference type="AlphaFoldDB" id="A0A8H5AWX1"/>
<dbReference type="Proteomes" id="UP000567179">
    <property type="component" value="Unassembled WGS sequence"/>
</dbReference>
<evidence type="ECO:0000256" key="1">
    <source>
        <dbReference type="SAM" id="MobiDB-lite"/>
    </source>
</evidence>
<name>A0A8H5AWX1_9AGAR</name>
<evidence type="ECO:0000313" key="3">
    <source>
        <dbReference type="Proteomes" id="UP000567179"/>
    </source>
</evidence>
<feature type="compositionally biased region" description="Basic and acidic residues" evidence="1">
    <location>
        <begin position="514"/>
        <end position="543"/>
    </location>
</feature>
<organism evidence="2 3">
    <name type="scientific">Psilocybe cf. subviscida</name>
    <dbReference type="NCBI Taxonomy" id="2480587"/>
    <lineage>
        <taxon>Eukaryota</taxon>
        <taxon>Fungi</taxon>
        <taxon>Dikarya</taxon>
        <taxon>Basidiomycota</taxon>
        <taxon>Agaricomycotina</taxon>
        <taxon>Agaricomycetes</taxon>
        <taxon>Agaricomycetidae</taxon>
        <taxon>Agaricales</taxon>
        <taxon>Agaricineae</taxon>
        <taxon>Strophariaceae</taxon>
        <taxon>Psilocybe</taxon>
    </lineage>
</organism>
<dbReference type="OrthoDB" id="3222453at2759"/>
<dbReference type="EMBL" id="JAACJJ010000056">
    <property type="protein sequence ID" value="KAF5312068.1"/>
    <property type="molecule type" value="Genomic_DNA"/>
</dbReference>
<feature type="region of interest" description="Disordered" evidence="1">
    <location>
        <begin position="1"/>
        <end position="29"/>
    </location>
</feature>
<evidence type="ECO:0000313" key="2">
    <source>
        <dbReference type="EMBL" id="KAF5312068.1"/>
    </source>
</evidence>
<feature type="region of interest" description="Disordered" evidence="1">
    <location>
        <begin position="469"/>
        <end position="574"/>
    </location>
</feature>
<reference evidence="2 3" key="1">
    <citation type="journal article" date="2020" name="ISME J.">
        <title>Uncovering the hidden diversity of litter-decomposition mechanisms in mushroom-forming fungi.</title>
        <authorList>
            <person name="Floudas D."/>
            <person name="Bentzer J."/>
            <person name="Ahren D."/>
            <person name="Johansson T."/>
            <person name="Persson P."/>
            <person name="Tunlid A."/>
        </authorList>
    </citation>
    <scope>NUCLEOTIDE SEQUENCE [LARGE SCALE GENOMIC DNA]</scope>
    <source>
        <strain evidence="2 3">CBS 101986</strain>
    </source>
</reference>
<comment type="caution">
    <text evidence="2">The sequence shown here is derived from an EMBL/GenBank/DDBJ whole genome shotgun (WGS) entry which is preliminary data.</text>
</comment>
<gene>
    <name evidence="2" type="ORF">D9619_002548</name>
</gene>